<dbReference type="InterPro" id="IPR029058">
    <property type="entry name" value="AB_hydrolase_fold"/>
</dbReference>
<dbReference type="InterPro" id="IPR050266">
    <property type="entry name" value="AB_hydrolase_sf"/>
</dbReference>
<sequence length="259" mass="28826">MEEKVFFKTNDGLTLCGIWETPDGQTNKAIVLAHGITVDKEEEGIFTEFSPLLVQNGFAVLRFDFRGHGESEGKSVDMSIKGVLEDLGAALSEVEAKGYNSVGLVGASFGGATAALYASSNEGQLKCLCLWNPSLNYDHTFLNPITSWLKDKKERIKKDFEEKGWSTIGSHNFAIGKHLYDEMEGIFPYEALKKIDIPTLIVHGTNDDYVPFSDSEEYVKNLKNGELVTVENGEHGFQENKEHGQIAKQATINFFKKYL</sequence>
<reference evidence="3 4" key="1">
    <citation type="journal article" date="2016" name="Nat. Commun.">
        <title>Thousands of microbial genomes shed light on interconnected biogeochemical processes in an aquifer system.</title>
        <authorList>
            <person name="Anantharaman K."/>
            <person name="Brown C.T."/>
            <person name="Hug L.A."/>
            <person name="Sharon I."/>
            <person name="Castelle C.J."/>
            <person name="Probst A.J."/>
            <person name="Thomas B.C."/>
            <person name="Singh A."/>
            <person name="Wilkins M.J."/>
            <person name="Karaoz U."/>
            <person name="Brodie E.L."/>
            <person name="Williams K.H."/>
            <person name="Hubbard S.S."/>
            <person name="Banfield J.F."/>
        </authorList>
    </citation>
    <scope>NUCLEOTIDE SEQUENCE [LARGE SCALE GENOMIC DNA]</scope>
</reference>
<feature type="domain" description="Serine aminopeptidase S33" evidence="2">
    <location>
        <begin position="25"/>
        <end position="159"/>
    </location>
</feature>
<organism evidence="3 4">
    <name type="scientific">Candidatus Roizmanbacteria bacterium RIFCSPLOWO2_01_FULL_40_42</name>
    <dbReference type="NCBI Taxonomy" id="1802066"/>
    <lineage>
        <taxon>Bacteria</taxon>
        <taxon>Candidatus Roizmaniibacteriota</taxon>
    </lineage>
</organism>
<dbReference type="PANTHER" id="PTHR43798:SF33">
    <property type="entry name" value="HYDROLASE, PUTATIVE (AFU_ORTHOLOGUE AFUA_2G14860)-RELATED"/>
    <property type="match status" value="1"/>
</dbReference>
<dbReference type="InterPro" id="IPR022742">
    <property type="entry name" value="Hydrolase_4"/>
</dbReference>
<dbReference type="SUPFAM" id="SSF53474">
    <property type="entry name" value="alpha/beta-Hydrolases"/>
    <property type="match status" value="1"/>
</dbReference>
<evidence type="ECO:0000259" key="1">
    <source>
        <dbReference type="Pfam" id="PF08386"/>
    </source>
</evidence>
<dbReference type="AlphaFoldDB" id="A0A1F7J4Q5"/>
<proteinExistence type="predicted"/>
<dbReference type="InterPro" id="IPR013595">
    <property type="entry name" value="Pept_S33_TAP-like_C"/>
</dbReference>
<dbReference type="Gene3D" id="3.40.50.1820">
    <property type="entry name" value="alpha/beta hydrolase"/>
    <property type="match status" value="1"/>
</dbReference>
<dbReference type="EMBL" id="MGAQ01000015">
    <property type="protein sequence ID" value="OGK50590.1"/>
    <property type="molecule type" value="Genomic_DNA"/>
</dbReference>
<dbReference type="Proteomes" id="UP000178558">
    <property type="component" value="Unassembled WGS sequence"/>
</dbReference>
<protein>
    <recommendedName>
        <fullName evidence="5">Serine aminopeptidase S33 domain-containing protein</fullName>
    </recommendedName>
</protein>
<dbReference type="Pfam" id="PF12146">
    <property type="entry name" value="Hydrolase_4"/>
    <property type="match status" value="1"/>
</dbReference>
<dbReference type="PANTHER" id="PTHR43798">
    <property type="entry name" value="MONOACYLGLYCEROL LIPASE"/>
    <property type="match status" value="1"/>
</dbReference>
<evidence type="ECO:0000259" key="2">
    <source>
        <dbReference type="Pfam" id="PF12146"/>
    </source>
</evidence>
<dbReference type="GO" id="GO:0016020">
    <property type="term" value="C:membrane"/>
    <property type="evidence" value="ECO:0007669"/>
    <property type="project" value="TreeGrafter"/>
</dbReference>
<gene>
    <name evidence="3" type="ORF">A3B50_02295</name>
</gene>
<name>A0A1F7J4Q5_9BACT</name>
<comment type="caution">
    <text evidence="3">The sequence shown here is derived from an EMBL/GenBank/DDBJ whole genome shotgun (WGS) entry which is preliminary data.</text>
</comment>
<dbReference type="Pfam" id="PF08386">
    <property type="entry name" value="Abhydrolase_4"/>
    <property type="match status" value="1"/>
</dbReference>
<evidence type="ECO:0000313" key="4">
    <source>
        <dbReference type="Proteomes" id="UP000178558"/>
    </source>
</evidence>
<feature type="domain" description="Peptidase S33 tripeptidyl aminopeptidase-like C-terminal" evidence="1">
    <location>
        <begin position="193"/>
        <end position="239"/>
    </location>
</feature>
<accession>A0A1F7J4Q5</accession>
<evidence type="ECO:0008006" key="5">
    <source>
        <dbReference type="Google" id="ProtNLM"/>
    </source>
</evidence>
<evidence type="ECO:0000313" key="3">
    <source>
        <dbReference type="EMBL" id="OGK50590.1"/>
    </source>
</evidence>